<reference evidence="2 3" key="1">
    <citation type="submission" date="2019-07" db="EMBL/GenBank/DDBJ databases">
        <title>Rufibacter sp. nov., isolated from lake sediment.</title>
        <authorList>
            <person name="Qu J.-H."/>
        </authorList>
    </citation>
    <scope>NUCLEOTIDE SEQUENCE [LARGE SCALE GENOMIC DNA]</scope>
    <source>
        <strain evidence="2 3">NBS58-1</strain>
    </source>
</reference>
<accession>A0A5B6TF38</accession>
<dbReference type="PROSITE" id="PS51186">
    <property type="entry name" value="GNAT"/>
    <property type="match status" value="1"/>
</dbReference>
<dbReference type="CDD" id="cd04301">
    <property type="entry name" value="NAT_SF"/>
    <property type="match status" value="1"/>
</dbReference>
<dbReference type="InterPro" id="IPR000182">
    <property type="entry name" value="GNAT_dom"/>
</dbReference>
<dbReference type="OrthoDB" id="1178186at2"/>
<keyword evidence="2" id="KW-0808">Transferase</keyword>
<organism evidence="2 3">
    <name type="scientific">Rufibacter hautae</name>
    <dbReference type="NCBI Taxonomy" id="2595005"/>
    <lineage>
        <taxon>Bacteria</taxon>
        <taxon>Pseudomonadati</taxon>
        <taxon>Bacteroidota</taxon>
        <taxon>Cytophagia</taxon>
        <taxon>Cytophagales</taxon>
        <taxon>Hymenobacteraceae</taxon>
        <taxon>Rufibacter</taxon>
    </lineage>
</organism>
<proteinExistence type="predicted"/>
<comment type="caution">
    <text evidence="2">The sequence shown here is derived from an EMBL/GenBank/DDBJ whole genome shotgun (WGS) entry which is preliminary data.</text>
</comment>
<dbReference type="RefSeq" id="WP_149090953.1">
    <property type="nucleotide sequence ID" value="NZ_VKKY01000002.1"/>
</dbReference>
<dbReference type="SUPFAM" id="SSF55729">
    <property type="entry name" value="Acyl-CoA N-acyltransferases (Nat)"/>
    <property type="match status" value="1"/>
</dbReference>
<dbReference type="AlphaFoldDB" id="A0A5B6TF38"/>
<feature type="domain" description="N-acetyltransferase" evidence="1">
    <location>
        <begin position="5"/>
        <end position="139"/>
    </location>
</feature>
<protein>
    <submittedName>
        <fullName evidence="2">GNAT family N-acetyltransferase</fullName>
    </submittedName>
</protein>
<sequence length="141" mass="16120">MPAKVEIKEIPAAQTWHIRHEVMWPDKPLAFVQLPEDETGTHFGLYVDQELMSVISLFIEHQQAQFRKFATLTAFQKQGFGRMLLEHVFAFASGMQITTVWCHARASAAGFYLKAGMRPVVEPFLKNGIDYVRMEKAMCNS</sequence>
<evidence type="ECO:0000259" key="1">
    <source>
        <dbReference type="PROSITE" id="PS51186"/>
    </source>
</evidence>
<dbReference type="EMBL" id="VKKY01000002">
    <property type="protein sequence ID" value="KAA3437890.1"/>
    <property type="molecule type" value="Genomic_DNA"/>
</dbReference>
<dbReference type="Gene3D" id="3.40.630.30">
    <property type="match status" value="1"/>
</dbReference>
<dbReference type="InterPro" id="IPR016181">
    <property type="entry name" value="Acyl_CoA_acyltransferase"/>
</dbReference>
<dbReference type="GO" id="GO:0016747">
    <property type="term" value="F:acyltransferase activity, transferring groups other than amino-acyl groups"/>
    <property type="evidence" value="ECO:0007669"/>
    <property type="project" value="InterPro"/>
</dbReference>
<evidence type="ECO:0000313" key="3">
    <source>
        <dbReference type="Proteomes" id="UP000324133"/>
    </source>
</evidence>
<evidence type="ECO:0000313" key="2">
    <source>
        <dbReference type="EMBL" id="KAA3437890.1"/>
    </source>
</evidence>
<name>A0A5B6TF38_9BACT</name>
<dbReference type="Proteomes" id="UP000324133">
    <property type="component" value="Unassembled WGS sequence"/>
</dbReference>
<gene>
    <name evidence="2" type="ORF">FOA19_11430</name>
</gene>
<dbReference type="Pfam" id="PF13673">
    <property type="entry name" value="Acetyltransf_10"/>
    <property type="match status" value="1"/>
</dbReference>
<keyword evidence="3" id="KW-1185">Reference proteome</keyword>